<reference evidence="4 5" key="1">
    <citation type="journal article" date="2018" name="PLoS Genet.">
        <title>Population sequencing reveals clonal diversity and ancestral inbreeding in the grapevine cultivar Chardonnay.</title>
        <authorList>
            <person name="Roach M.J."/>
            <person name="Johnson D.L."/>
            <person name="Bohlmann J."/>
            <person name="van Vuuren H.J."/>
            <person name="Jones S.J."/>
            <person name="Pretorius I.S."/>
            <person name="Schmidt S.A."/>
            <person name="Borneman A.R."/>
        </authorList>
    </citation>
    <scope>NUCLEOTIDE SEQUENCE [LARGE SCALE GENOMIC DNA]</scope>
    <source>
        <strain evidence="5">cv. Chardonnay</strain>
        <tissue evidence="4">Leaf</tissue>
    </source>
</reference>
<evidence type="ECO:0000259" key="3">
    <source>
        <dbReference type="PROSITE" id="PS50102"/>
    </source>
</evidence>
<name>A0A438F2I0_VITVI</name>
<dbReference type="PANTHER" id="PTHR23140:SF0">
    <property type="entry name" value="U2 SNRNP-ASSOCIATED SURP MOTIF-CONTAINING PROTEIN"/>
    <property type="match status" value="1"/>
</dbReference>
<accession>A0A438F2I0</accession>
<dbReference type="AlphaFoldDB" id="A0A438F2I0"/>
<dbReference type="InterPro" id="IPR051485">
    <property type="entry name" value="SR-CTD_assoc_factor"/>
</dbReference>
<dbReference type="PANTHER" id="PTHR23140">
    <property type="entry name" value="RNA PROCESSING PROTEIN LD23810P"/>
    <property type="match status" value="1"/>
</dbReference>
<dbReference type="Gene3D" id="3.30.70.330">
    <property type="match status" value="1"/>
</dbReference>
<dbReference type="Proteomes" id="UP000288805">
    <property type="component" value="Unassembled WGS sequence"/>
</dbReference>
<gene>
    <name evidence="4" type="primary">RRC1_0</name>
    <name evidence="4" type="ORF">CK203_092206</name>
</gene>
<evidence type="ECO:0000313" key="4">
    <source>
        <dbReference type="EMBL" id="RVW54126.1"/>
    </source>
</evidence>
<comment type="caution">
    <text evidence="4">The sequence shown here is derived from an EMBL/GenBank/DDBJ whole genome shotgun (WGS) entry which is preliminary data.</text>
</comment>
<evidence type="ECO:0000256" key="1">
    <source>
        <dbReference type="PROSITE-ProRule" id="PRU00176"/>
    </source>
</evidence>
<evidence type="ECO:0000256" key="2">
    <source>
        <dbReference type="SAM" id="MobiDB-lite"/>
    </source>
</evidence>
<dbReference type="PROSITE" id="PS50102">
    <property type="entry name" value="RRM"/>
    <property type="match status" value="1"/>
</dbReference>
<dbReference type="InterPro" id="IPR012677">
    <property type="entry name" value="Nucleotide-bd_a/b_plait_sf"/>
</dbReference>
<dbReference type="SMART" id="SM00360">
    <property type="entry name" value="RRM"/>
    <property type="match status" value="1"/>
</dbReference>
<sequence>MHQIKLRGANLQNLLGFFQQSSHESNSSRNNWESTQATPNKENSMVCKLLAKLRASYGIFCNGVLHGTDLNMPLRTYSKYVPSFIPPPLAAKGKEPDKKKEEEKPKEREKGKSRNIDHFMEELKHEQEMRERRNQERDQWRDGRHNDSSAPPSRFDELPDDFDPSGKLPGSFDDGDPQTTNLYVGNLSPQVDENFLLRTFGRFGPIASVKIMWPRTEEERRRQRNCGFVAFMNRADGQAAKDEMQGCKGFGEKWIERIVSCRPLSLFLLVMIVKTFCRLMNRVVNYWDVFAMFSLRWYRACLEMGRKVLSTPKEWGMAFWDGERFLWGGELGKGLIEGVVVYEYELKIGWGKSVSLPSQALPAPHQVTWPSGGATVILSGPSGPPVTSVPNQNSELSLWKLTTRMYGVSLHKRCWWSNRCSDLGTKGPGSSSGFPDA</sequence>
<organism evidence="4 5">
    <name type="scientific">Vitis vinifera</name>
    <name type="common">Grape</name>
    <dbReference type="NCBI Taxonomy" id="29760"/>
    <lineage>
        <taxon>Eukaryota</taxon>
        <taxon>Viridiplantae</taxon>
        <taxon>Streptophyta</taxon>
        <taxon>Embryophyta</taxon>
        <taxon>Tracheophyta</taxon>
        <taxon>Spermatophyta</taxon>
        <taxon>Magnoliopsida</taxon>
        <taxon>eudicotyledons</taxon>
        <taxon>Gunneridae</taxon>
        <taxon>Pentapetalae</taxon>
        <taxon>rosids</taxon>
        <taxon>Vitales</taxon>
        <taxon>Vitaceae</taxon>
        <taxon>Viteae</taxon>
        <taxon>Vitis</taxon>
    </lineage>
</organism>
<dbReference type="SUPFAM" id="SSF54928">
    <property type="entry name" value="RNA-binding domain, RBD"/>
    <property type="match status" value="1"/>
</dbReference>
<feature type="domain" description="RRM" evidence="3">
    <location>
        <begin position="180"/>
        <end position="246"/>
    </location>
</feature>
<dbReference type="EMBL" id="QGNW01001133">
    <property type="protein sequence ID" value="RVW54126.1"/>
    <property type="molecule type" value="Genomic_DNA"/>
</dbReference>
<dbReference type="InterPro" id="IPR000504">
    <property type="entry name" value="RRM_dom"/>
</dbReference>
<feature type="compositionally biased region" description="Basic and acidic residues" evidence="2">
    <location>
        <begin position="92"/>
        <end position="147"/>
    </location>
</feature>
<feature type="region of interest" description="Disordered" evidence="2">
    <location>
        <begin position="86"/>
        <end position="181"/>
    </location>
</feature>
<proteinExistence type="predicted"/>
<dbReference type="InterPro" id="IPR035979">
    <property type="entry name" value="RBD_domain_sf"/>
</dbReference>
<dbReference type="Pfam" id="PF00076">
    <property type="entry name" value="RRM_1"/>
    <property type="match status" value="1"/>
</dbReference>
<protein>
    <submittedName>
        <fullName evidence="4">Protein RRC1</fullName>
    </submittedName>
</protein>
<keyword evidence="1" id="KW-0694">RNA-binding</keyword>
<dbReference type="GO" id="GO:0003723">
    <property type="term" value="F:RNA binding"/>
    <property type="evidence" value="ECO:0007669"/>
    <property type="project" value="UniProtKB-UniRule"/>
</dbReference>
<evidence type="ECO:0000313" key="5">
    <source>
        <dbReference type="Proteomes" id="UP000288805"/>
    </source>
</evidence>